<dbReference type="AlphaFoldDB" id="A0A1H5MSN0"/>
<name>A0A1H5MSN0_9MICO</name>
<reference evidence="2" key="1">
    <citation type="submission" date="2016-10" db="EMBL/GenBank/DDBJ databases">
        <authorList>
            <person name="Varghese N."/>
            <person name="Submissions S."/>
        </authorList>
    </citation>
    <scope>NUCLEOTIDE SEQUENCE [LARGE SCALE GENOMIC DNA]</scope>
    <source>
        <strain evidence="2">DSM 21368</strain>
    </source>
</reference>
<gene>
    <name evidence="1" type="ORF">SAMN04488554_3614</name>
</gene>
<dbReference type="SUPFAM" id="SSF46785">
    <property type="entry name" value="Winged helix' DNA-binding domain"/>
    <property type="match status" value="1"/>
</dbReference>
<organism evidence="1 2">
    <name type="scientific">Ruania alba</name>
    <dbReference type="NCBI Taxonomy" id="648782"/>
    <lineage>
        <taxon>Bacteria</taxon>
        <taxon>Bacillati</taxon>
        <taxon>Actinomycetota</taxon>
        <taxon>Actinomycetes</taxon>
        <taxon>Micrococcales</taxon>
        <taxon>Ruaniaceae</taxon>
        <taxon>Ruania</taxon>
    </lineage>
</organism>
<evidence type="ECO:0000313" key="2">
    <source>
        <dbReference type="Proteomes" id="UP000199220"/>
    </source>
</evidence>
<dbReference type="InterPro" id="IPR036388">
    <property type="entry name" value="WH-like_DNA-bd_sf"/>
</dbReference>
<dbReference type="Gene3D" id="1.10.10.10">
    <property type="entry name" value="Winged helix-like DNA-binding domain superfamily/Winged helix DNA-binding domain"/>
    <property type="match status" value="1"/>
</dbReference>
<dbReference type="EMBL" id="FNTX01000002">
    <property type="protein sequence ID" value="SEE92369.1"/>
    <property type="molecule type" value="Genomic_DNA"/>
</dbReference>
<dbReference type="STRING" id="648782.SAMN04488554_3614"/>
<keyword evidence="2" id="KW-1185">Reference proteome</keyword>
<evidence type="ECO:0000313" key="1">
    <source>
        <dbReference type="EMBL" id="SEE92369.1"/>
    </source>
</evidence>
<sequence>MLVQVTTEGHGLVEHIERARDEARRAVFDRLSPGDQAELRRLLHILNGTA</sequence>
<proteinExistence type="predicted"/>
<dbReference type="RefSeq" id="WP_217632497.1">
    <property type="nucleotide sequence ID" value="NZ_FNTX01000002.1"/>
</dbReference>
<accession>A0A1H5MSN0</accession>
<dbReference type="Proteomes" id="UP000199220">
    <property type="component" value="Unassembled WGS sequence"/>
</dbReference>
<dbReference type="InterPro" id="IPR036390">
    <property type="entry name" value="WH_DNA-bd_sf"/>
</dbReference>
<protein>
    <submittedName>
        <fullName evidence="1">Uncharacterized protein</fullName>
    </submittedName>
</protein>